<accession>A0ABR1FQ88</accession>
<proteinExistence type="predicted"/>
<evidence type="ECO:0000256" key="1">
    <source>
        <dbReference type="SAM" id="MobiDB-lite"/>
    </source>
</evidence>
<dbReference type="EMBL" id="JBBJCI010000291">
    <property type="protein sequence ID" value="KAK7235656.1"/>
    <property type="molecule type" value="Genomic_DNA"/>
</dbReference>
<sequence>MDKVERIVEGGALDALVRSTAATRTAALQTVALPLFDGAERTPPPPFAPASVGPAARMAASRGPSCCSTATEDEAASKSLVDLLASARPIEDLGVAEEDRVEAALRKSQRPPPRDVPILLRATRTVALLIFAEGSGGENAWLADICAHGGVPRLLDIVRKDFLLSREGNAENARAAMHLLRLAAKSAIARPALLRALGDVDARFVTTNVDEDALLEHLDIIQDAAAARYAATSGGGEARPRRRRRCVARGDGARAGRRGRGRGVAPRGLRRRGGGEGVQEGEAKKKKARKPPDAAIAGAGSGAGRGRVGAAGRPAGAAARRGGDARGE</sequence>
<feature type="compositionally biased region" description="Low complexity" evidence="1">
    <location>
        <begin position="310"/>
        <end position="320"/>
    </location>
</feature>
<evidence type="ECO:0000313" key="3">
    <source>
        <dbReference type="Proteomes" id="UP001363151"/>
    </source>
</evidence>
<keyword evidence="3" id="KW-1185">Reference proteome</keyword>
<feature type="compositionally biased region" description="Gly residues" evidence="1">
    <location>
        <begin position="299"/>
        <end position="309"/>
    </location>
</feature>
<organism evidence="2 3">
    <name type="scientific">Aureococcus anophagefferens</name>
    <name type="common">Harmful bloom alga</name>
    <dbReference type="NCBI Taxonomy" id="44056"/>
    <lineage>
        <taxon>Eukaryota</taxon>
        <taxon>Sar</taxon>
        <taxon>Stramenopiles</taxon>
        <taxon>Ochrophyta</taxon>
        <taxon>Pelagophyceae</taxon>
        <taxon>Pelagomonadales</taxon>
        <taxon>Pelagomonadaceae</taxon>
        <taxon>Aureococcus</taxon>
    </lineage>
</organism>
<protein>
    <submittedName>
        <fullName evidence="2">Uncharacterized protein</fullName>
    </submittedName>
</protein>
<feature type="region of interest" description="Disordered" evidence="1">
    <location>
        <begin position="231"/>
        <end position="328"/>
    </location>
</feature>
<evidence type="ECO:0000313" key="2">
    <source>
        <dbReference type="EMBL" id="KAK7235656.1"/>
    </source>
</evidence>
<gene>
    <name evidence="2" type="ORF">SO694_00066190</name>
</gene>
<name>A0ABR1FQ88_AURAN</name>
<dbReference type="Proteomes" id="UP001363151">
    <property type="component" value="Unassembled WGS sequence"/>
</dbReference>
<comment type="caution">
    <text evidence="2">The sequence shown here is derived from an EMBL/GenBank/DDBJ whole genome shotgun (WGS) entry which is preliminary data.</text>
</comment>
<feature type="region of interest" description="Disordered" evidence="1">
    <location>
        <begin position="50"/>
        <end position="69"/>
    </location>
</feature>
<reference evidence="2 3" key="1">
    <citation type="submission" date="2024-03" db="EMBL/GenBank/DDBJ databases">
        <title>Aureococcus anophagefferens CCMP1851 and Kratosvirus quantuckense: Draft genome of a second virus-susceptible host strain in the model system.</title>
        <authorList>
            <person name="Chase E."/>
            <person name="Truchon A.R."/>
            <person name="Schepens W."/>
            <person name="Wilhelm S.W."/>
        </authorList>
    </citation>
    <scope>NUCLEOTIDE SEQUENCE [LARGE SCALE GENOMIC DNA]</scope>
    <source>
        <strain evidence="2 3">CCMP1851</strain>
    </source>
</reference>